<proteinExistence type="predicted"/>
<dbReference type="HOGENOM" id="CLU_2784154_0_0_2"/>
<evidence type="ECO:0000313" key="1">
    <source>
        <dbReference type="EMBL" id="AEG18161.1"/>
    </source>
</evidence>
<keyword evidence="2" id="KW-1185">Reference proteome</keyword>
<protein>
    <submittedName>
        <fullName evidence="1">Uncharacterized protein</fullName>
    </submittedName>
</protein>
<sequence>MNMNKILQIIETNWEDKYEKLDQELKKLTREDLETLTRAAIIDRENTKKVFEEYLTKDSDPSIFMSNQ</sequence>
<dbReference type="GeneID" id="10668648"/>
<accession>F6D4V2</accession>
<dbReference type="EMBL" id="CP002772">
    <property type="protein sequence ID" value="AEG18161.1"/>
    <property type="molecule type" value="Genomic_DNA"/>
</dbReference>
<name>F6D4V2_METPW</name>
<reference evidence="1 2" key="1">
    <citation type="journal article" date="2014" name="Int. J. Syst. Evol. Microbiol.">
        <title>Methanobacterium paludis sp. nov. and a novel strain of Methanobacterium lacus isolated from northern peatlands.</title>
        <authorList>
            <person name="Cadillo-Quiroz H."/>
            <person name="Brauer S.L."/>
            <person name="Goodson N."/>
            <person name="Yavitt J.B."/>
            <person name="Zinder S.H."/>
        </authorList>
    </citation>
    <scope>NUCLEOTIDE SEQUENCE [LARGE SCALE GENOMIC DNA]</scope>
    <source>
        <strain evidence="2">DSM 25820 / JCM 18151 / SWAN1</strain>
    </source>
</reference>
<dbReference type="KEGG" id="mew:MSWAN_1143"/>
<organism evidence="1 2">
    <name type="scientific">Methanobacterium paludis (strain DSM 25820 / JCM 18151 / SWAN1)</name>
    <dbReference type="NCBI Taxonomy" id="868131"/>
    <lineage>
        <taxon>Archaea</taxon>
        <taxon>Methanobacteriati</taxon>
        <taxon>Methanobacteriota</taxon>
        <taxon>Methanomada group</taxon>
        <taxon>Methanobacteria</taxon>
        <taxon>Methanobacteriales</taxon>
        <taxon>Methanobacteriaceae</taxon>
        <taxon>Methanobacterium</taxon>
    </lineage>
</organism>
<dbReference type="Proteomes" id="UP000009231">
    <property type="component" value="Chromosome"/>
</dbReference>
<dbReference type="RefSeq" id="WP_013825663.1">
    <property type="nucleotide sequence ID" value="NC_015574.1"/>
</dbReference>
<dbReference type="AlphaFoldDB" id="F6D4V2"/>
<gene>
    <name evidence="1" type="ordered locus">MSWAN_1143</name>
</gene>
<evidence type="ECO:0000313" key="2">
    <source>
        <dbReference type="Proteomes" id="UP000009231"/>
    </source>
</evidence>